<dbReference type="PANTHER" id="PTHR37429:SF3">
    <property type="entry name" value="DUF19 DOMAIN-CONTAINING PROTEIN"/>
    <property type="match status" value="1"/>
</dbReference>
<dbReference type="KEGG" id="crq:GCK72_019718"/>
<keyword evidence="1" id="KW-0472">Membrane</keyword>
<proteinExistence type="predicted"/>
<keyword evidence="1" id="KW-1133">Transmembrane helix</keyword>
<dbReference type="EMBL" id="WUAV01000005">
    <property type="protein sequence ID" value="KAF1753162.1"/>
    <property type="molecule type" value="Genomic_DNA"/>
</dbReference>
<reference evidence="3 4" key="1">
    <citation type="submission" date="2019-12" db="EMBL/GenBank/DDBJ databases">
        <title>Chromosome-level assembly of the Caenorhabditis remanei genome.</title>
        <authorList>
            <person name="Teterina A.A."/>
            <person name="Willis J.H."/>
            <person name="Phillips P.C."/>
        </authorList>
    </citation>
    <scope>NUCLEOTIDE SEQUENCE [LARGE SCALE GENOMIC DNA]</scope>
    <source>
        <strain evidence="3 4">PX506</strain>
        <tissue evidence="3">Whole organism</tissue>
    </source>
</reference>
<sequence>MVKKRDWRLVSRSIFGPIILLLLVAGAYAAVIYGFSHFEYDSEWRSEQENFETLAANAVFEKQRLAASAESAQTYTSKYSLGTNDVYGIISGFLNKTMLTVETYTFKWTKSLSFKRMYDHAFQLSDDSDLKFYKPSTKIIDIIFRSILPIFTTFAVGASVSAIHSIVTNVLQICIRHKKHEAWTVGRNRMLRVNVVAAMVVAIVYFVVCFFLITLACTRWQDVSYADGVKITINLIATLPPKVKQTSIIDAHTLAALSFVIHSGTAYVIFTLINLMKTWRISEFSIPLIKDIDQADQVDKNMQVQYKMKRAEVLQKNAVENLEQKKISDGLDPIVEAINVTDRFFRSPEEYKEYADKCEAIINCGTELDATKVPLLLQKISPCLFYMFYNREFSTCAHKLIAKKDDKIPCLNTLFNDIHEPEVDECVQWDGLQPCIKEQIGKECDDAMLKEYEKQEKNLRPELCD</sequence>
<dbReference type="GeneID" id="9801642"/>
<comment type="caution">
    <text evidence="3">The sequence shown here is derived from an EMBL/GenBank/DDBJ whole genome shotgun (WGS) entry which is preliminary data.</text>
</comment>
<dbReference type="Proteomes" id="UP000483820">
    <property type="component" value="Chromosome V"/>
</dbReference>
<dbReference type="AlphaFoldDB" id="A0A6A5GF99"/>
<feature type="transmembrane region" description="Helical" evidence="1">
    <location>
        <begin position="191"/>
        <end position="213"/>
    </location>
</feature>
<dbReference type="InterPro" id="IPR002542">
    <property type="entry name" value="T20D4.11-like_dom"/>
</dbReference>
<feature type="transmembrane region" description="Helical" evidence="1">
    <location>
        <begin position="254"/>
        <end position="275"/>
    </location>
</feature>
<dbReference type="CTD" id="9801642"/>
<dbReference type="PANTHER" id="PTHR37429">
    <property type="entry name" value="PROTEIN CBG19148-RELATED"/>
    <property type="match status" value="1"/>
</dbReference>
<evidence type="ECO:0000259" key="2">
    <source>
        <dbReference type="Pfam" id="PF01579"/>
    </source>
</evidence>
<name>A0A6A5GF99_CAERE</name>
<dbReference type="RefSeq" id="XP_053582096.1">
    <property type="nucleotide sequence ID" value="XM_053733183.1"/>
</dbReference>
<keyword evidence="1" id="KW-0812">Transmembrane</keyword>
<accession>A0A6A5GF99</accession>
<organism evidence="3 4">
    <name type="scientific">Caenorhabditis remanei</name>
    <name type="common">Caenorhabditis vulgaris</name>
    <dbReference type="NCBI Taxonomy" id="31234"/>
    <lineage>
        <taxon>Eukaryota</taxon>
        <taxon>Metazoa</taxon>
        <taxon>Ecdysozoa</taxon>
        <taxon>Nematoda</taxon>
        <taxon>Chromadorea</taxon>
        <taxon>Rhabditida</taxon>
        <taxon>Rhabditina</taxon>
        <taxon>Rhabditomorpha</taxon>
        <taxon>Rhabditoidea</taxon>
        <taxon>Rhabditidae</taxon>
        <taxon>Peloderinae</taxon>
        <taxon>Caenorhabditis</taxon>
    </lineage>
</organism>
<evidence type="ECO:0000313" key="3">
    <source>
        <dbReference type="EMBL" id="KAF1753162.1"/>
    </source>
</evidence>
<protein>
    <recommendedName>
        <fullName evidence="2">T20D4.11-like domain-containing protein</fullName>
    </recommendedName>
</protein>
<dbReference type="Pfam" id="PF01579">
    <property type="entry name" value="DUF19"/>
    <property type="match status" value="1"/>
</dbReference>
<evidence type="ECO:0000313" key="4">
    <source>
        <dbReference type="Proteomes" id="UP000483820"/>
    </source>
</evidence>
<gene>
    <name evidence="3" type="ORF">GCK72_019718</name>
</gene>
<feature type="transmembrane region" description="Helical" evidence="1">
    <location>
        <begin position="147"/>
        <end position="171"/>
    </location>
</feature>
<evidence type="ECO:0000256" key="1">
    <source>
        <dbReference type="SAM" id="Phobius"/>
    </source>
</evidence>
<feature type="domain" description="T20D4.11-like" evidence="2">
    <location>
        <begin position="344"/>
        <end position="463"/>
    </location>
</feature>